<dbReference type="Gene3D" id="3.20.20.70">
    <property type="entry name" value="Aldolase class I"/>
    <property type="match status" value="1"/>
</dbReference>
<name>A0AAN2K709_ENTAG</name>
<dbReference type="AlphaFoldDB" id="A0AAN2K709"/>
<geneLocation type="plasmid" evidence="1 2">
    <name>P1</name>
</geneLocation>
<proteinExistence type="predicted"/>
<keyword evidence="1" id="KW-0614">Plasmid</keyword>
<dbReference type="Proteomes" id="UP001158961">
    <property type="component" value="Plasmid P1"/>
</dbReference>
<reference evidence="1" key="1">
    <citation type="submission" date="2022-05" db="EMBL/GenBank/DDBJ databases">
        <authorList>
            <person name="Pothier F. J."/>
        </authorList>
    </citation>
    <scope>NUCLEOTIDE SEQUENCE</scope>
    <source>
        <strain evidence="1">DAPP-PG734</strain>
        <plasmid evidence="1">P1</plasmid>
    </source>
</reference>
<evidence type="ECO:0000313" key="2">
    <source>
        <dbReference type="Proteomes" id="UP001158961"/>
    </source>
</evidence>
<sequence>MTDNSTRTDLFSPVSMGSLQLSNRIVMAPVTRSRYGEVCLMNSMLPTMHSVPGLA</sequence>
<gene>
    <name evidence="1" type="ORF">DAPPPG734_23050</name>
</gene>
<accession>A0AAN2K709</accession>
<evidence type="ECO:0000313" key="1">
    <source>
        <dbReference type="EMBL" id="CAH6370117.1"/>
    </source>
</evidence>
<dbReference type="EMBL" id="OW970316">
    <property type="protein sequence ID" value="CAH6370117.1"/>
    <property type="molecule type" value="Genomic_DNA"/>
</dbReference>
<dbReference type="InterPro" id="IPR013785">
    <property type="entry name" value="Aldolase_TIM"/>
</dbReference>
<dbReference type="SUPFAM" id="SSF51395">
    <property type="entry name" value="FMN-linked oxidoreductases"/>
    <property type="match status" value="1"/>
</dbReference>
<evidence type="ECO:0008006" key="3">
    <source>
        <dbReference type="Google" id="ProtNLM"/>
    </source>
</evidence>
<organism evidence="1 2">
    <name type="scientific">Enterobacter agglomerans</name>
    <name type="common">Erwinia herbicola</name>
    <name type="synonym">Pantoea agglomerans</name>
    <dbReference type="NCBI Taxonomy" id="549"/>
    <lineage>
        <taxon>Bacteria</taxon>
        <taxon>Pseudomonadati</taxon>
        <taxon>Pseudomonadota</taxon>
        <taxon>Gammaproteobacteria</taxon>
        <taxon>Enterobacterales</taxon>
        <taxon>Erwiniaceae</taxon>
        <taxon>Pantoea</taxon>
        <taxon>Pantoea agglomerans group</taxon>
    </lineage>
</organism>
<protein>
    <recommendedName>
        <fullName evidence="3">N-ethylmaleimide reductase</fullName>
    </recommendedName>
</protein>